<gene>
    <name evidence="8" type="ORF">S12H4_08245</name>
</gene>
<evidence type="ECO:0000313" key="8">
    <source>
        <dbReference type="EMBL" id="GAI64075.1"/>
    </source>
</evidence>
<accession>X1RLN3</accession>
<feature type="transmembrane region" description="Helical" evidence="6">
    <location>
        <begin position="241"/>
        <end position="260"/>
    </location>
</feature>
<evidence type="ECO:0000256" key="1">
    <source>
        <dbReference type="ARBA" id="ARBA00004651"/>
    </source>
</evidence>
<evidence type="ECO:0000256" key="3">
    <source>
        <dbReference type="ARBA" id="ARBA00022692"/>
    </source>
</evidence>
<evidence type="ECO:0000256" key="5">
    <source>
        <dbReference type="ARBA" id="ARBA00023136"/>
    </source>
</evidence>
<proteinExistence type="predicted"/>
<dbReference type="GO" id="GO:0043190">
    <property type="term" value="C:ATP-binding cassette (ABC) transporter complex"/>
    <property type="evidence" value="ECO:0007669"/>
    <property type="project" value="InterPro"/>
</dbReference>
<dbReference type="PRINTS" id="PR00164">
    <property type="entry name" value="ABC2TRNSPORT"/>
</dbReference>
<evidence type="ECO:0000259" key="7">
    <source>
        <dbReference type="Pfam" id="PF12698"/>
    </source>
</evidence>
<feature type="domain" description="ABC-2 type transporter transmembrane" evidence="7">
    <location>
        <begin position="11"/>
        <end position="310"/>
    </location>
</feature>
<evidence type="ECO:0000256" key="2">
    <source>
        <dbReference type="ARBA" id="ARBA00022475"/>
    </source>
</evidence>
<evidence type="ECO:0000256" key="6">
    <source>
        <dbReference type="SAM" id="Phobius"/>
    </source>
</evidence>
<dbReference type="AlphaFoldDB" id="X1RLN3"/>
<dbReference type="InterPro" id="IPR013525">
    <property type="entry name" value="ABC2_TM"/>
</dbReference>
<keyword evidence="4 6" id="KW-1133">Transmembrane helix</keyword>
<sequence length="322" mass="35775">MAILGVTANISGSTFTPIDCVVVSYDSNTFINENNFTESKLDDYNMKYVEAVNNSNLLNLIQFFNASEEIYAMETARNYLTSKKIKVIIAIPVDFSELLIWGYPGLIECISDSSDFQKIQENLNAVYDSIKIFVNQNNLTPQFEVSGFEEFSIPEGYSFKYNYNMVLVLSFMVIGVGMVSTILIIVQEKPIARLLLTPVKRAEILSAKYITYTSILIIQDLSLVVCALAFGLYVVGSLFDLFLALFILGFTGLAIGIFISTLSKTKTQANQLFFATFLVLILLSGIFIPIDAMPIYLQIIAYALPLSHISAASKSCVIINMV</sequence>
<dbReference type="PANTHER" id="PTHR30294">
    <property type="entry name" value="MEMBRANE COMPONENT OF ABC TRANSPORTER YHHJ-RELATED"/>
    <property type="match status" value="1"/>
</dbReference>
<organism evidence="8">
    <name type="scientific">marine sediment metagenome</name>
    <dbReference type="NCBI Taxonomy" id="412755"/>
    <lineage>
        <taxon>unclassified sequences</taxon>
        <taxon>metagenomes</taxon>
        <taxon>ecological metagenomes</taxon>
    </lineage>
</organism>
<feature type="non-terminal residue" evidence="8">
    <location>
        <position position="322"/>
    </location>
</feature>
<feature type="transmembrane region" description="Helical" evidence="6">
    <location>
        <begin position="272"/>
        <end position="290"/>
    </location>
</feature>
<comment type="caution">
    <text evidence="8">The sequence shown here is derived from an EMBL/GenBank/DDBJ whole genome shotgun (WGS) entry which is preliminary data.</text>
</comment>
<feature type="transmembrane region" description="Helical" evidence="6">
    <location>
        <begin position="209"/>
        <end position="235"/>
    </location>
</feature>
<dbReference type="EMBL" id="BARW01003161">
    <property type="protein sequence ID" value="GAI64075.1"/>
    <property type="molecule type" value="Genomic_DNA"/>
</dbReference>
<dbReference type="GO" id="GO:0140359">
    <property type="term" value="F:ABC-type transporter activity"/>
    <property type="evidence" value="ECO:0007669"/>
    <property type="project" value="InterPro"/>
</dbReference>
<dbReference type="InterPro" id="IPR051449">
    <property type="entry name" value="ABC-2_transporter_component"/>
</dbReference>
<feature type="transmembrane region" description="Helical" evidence="6">
    <location>
        <begin position="163"/>
        <end position="186"/>
    </location>
</feature>
<dbReference type="PANTHER" id="PTHR30294:SF38">
    <property type="entry name" value="TRANSPORT PERMEASE PROTEIN"/>
    <property type="match status" value="1"/>
</dbReference>
<dbReference type="InterPro" id="IPR000412">
    <property type="entry name" value="ABC_2_transport"/>
</dbReference>
<comment type="subcellular location">
    <subcellularLocation>
        <location evidence="1">Cell membrane</location>
        <topology evidence="1">Multi-pass membrane protein</topology>
    </subcellularLocation>
</comment>
<dbReference type="Pfam" id="PF12698">
    <property type="entry name" value="ABC2_membrane_3"/>
    <property type="match status" value="1"/>
</dbReference>
<keyword evidence="3 6" id="KW-0812">Transmembrane</keyword>
<keyword evidence="5 6" id="KW-0472">Membrane</keyword>
<reference evidence="8" key="1">
    <citation type="journal article" date="2014" name="Front. Microbiol.">
        <title>High frequency of phylogenetically diverse reductive dehalogenase-homologous genes in deep subseafloor sedimentary metagenomes.</title>
        <authorList>
            <person name="Kawai M."/>
            <person name="Futagami T."/>
            <person name="Toyoda A."/>
            <person name="Takaki Y."/>
            <person name="Nishi S."/>
            <person name="Hori S."/>
            <person name="Arai W."/>
            <person name="Tsubouchi T."/>
            <person name="Morono Y."/>
            <person name="Uchiyama I."/>
            <person name="Ito T."/>
            <person name="Fujiyama A."/>
            <person name="Inagaki F."/>
            <person name="Takami H."/>
        </authorList>
    </citation>
    <scope>NUCLEOTIDE SEQUENCE</scope>
    <source>
        <strain evidence="8">Expedition CK06-06</strain>
    </source>
</reference>
<protein>
    <recommendedName>
        <fullName evidence="7">ABC-2 type transporter transmembrane domain-containing protein</fullName>
    </recommendedName>
</protein>
<evidence type="ECO:0000256" key="4">
    <source>
        <dbReference type="ARBA" id="ARBA00022989"/>
    </source>
</evidence>
<name>X1RLN3_9ZZZZ</name>
<keyword evidence="2" id="KW-1003">Cell membrane</keyword>